<feature type="region of interest" description="Disordered" evidence="1">
    <location>
        <begin position="183"/>
        <end position="255"/>
    </location>
</feature>
<reference evidence="2 3" key="1">
    <citation type="submission" date="2016-06" db="EMBL/GenBank/DDBJ databases">
        <title>Living apart together: crosstalk between the core and supernumerary genomes in a fungal plant pathogen.</title>
        <authorList>
            <person name="Vanheule A."/>
            <person name="Audenaert K."/>
            <person name="Warris S."/>
            <person name="Van De Geest H."/>
            <person name="Schijlen E."/>
            <person name="Hofte M."/>
            <person name="De Saeger S."/>
            <person name="Haesaert G."/>
            <person name="Waalwijk C."/>
            <person name="Van Der Lee T."/>
        </authorList>
    </citation>
    <scope>NUCLEOTIDE SEQUENCE [LARGE SCALE GENOMIC DNA]</scope>
    <source>
        <strain evidence="2 3">2516</strain>
    </source>
</reference>
<dbReference type="AlphaFoldDB" id="A0A1B8A9P0"/>
<feature type="compositionally biased region" description="Polar residues" evidence="1">
    <location>
        <begin position="230"/>
        <end position="255"/>
    </location>
</feature>
<dbReference type="Proteomes" id="UP000091967">
    <property type="component" value="Unassembled WGS sequence"/>
</dbReference>
<gene>
    <name evidence="2" type="ORF">FPOA_12289</name>
</gene>
<comment type="caution">
    <text evidence="2">The sequence shown here is derived from an EMBL/GenBank/DDBJ whole genome shotgun (WGS) entry which is preliminary data.</text>
</comment>
<proteinExistence type="predicted"/>
<dbReference type="EMBL" id="LYXU01000039">
    <property type="protein sequence ID" value="OBS17197.1"/>
    <property type="molecule type" value="Genomic_DNA"/>
</dbReference>
<evidence type="ECO:0000313" key="2">
    <source>
        <dbReference type="EMBL" id="OBS17197.1"/>
    </source>
</evidence>
<evidence type="ECO:0000313" key="3">
    <source>
        <dbReference type="Proteomes" id="UP000091967"/>
    </source>
</evidence>
<protein>
    <submittedName>
        <fullName evidence="2">Uncharacterized protein</fullName>
    </submittedName>
</protein>
<organism evidence="2 3">
    <name type="scientific">Fusarium poae</name>
    <dbReference type="NCBI Taxonomy" id="36050"/>
    <lineage>
        <taxon>Eukaryota</taxon>
        <taxon>Fungi</taxon>
        <taxon>Dikarya</taxon>
        <taxon>Ascomycota</taxon>
        <taxon>Pezizomycotina</taxon>
        <taxon>Sordariomycetes</taxon>
        <taxon>Hypocreomycetidae</taxon>
        <taxon>Hypocreales</taxon>
        <taxon>Nectriaceae</taxon>
        <taxon>Fusarium</taxon>
    </lineage>
</organism>
<evidence type="ECO:0000256" key="1">
    <source>
        <dbReference type="SAM" id="MobiDB-lite"/>
    </source>
</evidence>
<name>A0A1B8A9P0_FUSPO</name>
<accession>A0A1B8A9P0</accession>
<keyword evidence="3" id="KW-1185">Reference proteome</keyword>
<sequence length="397" mass="45341">MSISQMPMDDLREAVESALKSLYVLPTNYPAKDFDNVIVYLTKSLALAKVLRAWSLGIKEGLSKNYRTKRMNNYFKLLCTLEEEANNTGKTSQRNTHKFSHNSSKEIPVLSHLINSVSYIREDARRIDPDMVDVMKDENMYTKFVPILSSHEDFREHAWSITTKREFKTLHCRKDIQSVLESWDSKSPDGCKLTDSGQGQLARKRRRDEEDIPQKRAKQGIGSHPEAPTTEDNQACRQEHQTSQARPLAVSSSVTQERELGSRRWQLSVIQSRAAILHLQQTLPLWLKTAVFARPFSQDRYFPSCLVFQTHQDVEFFERLPKLDVSWKTIPKEAHRVLKDSEESLKVVTGEMSSVGEYAGLAFLPATEPGQMPGIRLVFYQDIAMTGVLAQLPEIPV</sequence>